<dbReference type="RefSeq" id="WP_369222936.1">
    <property type="nucleotide sequence ID" value="NZ_CP163441.1"/>
</dbReference>
<dbReference type="AlphaFoldDB" id="A0AB39QNK0"/>
<organism evidence="3">
    <name type="scientific">Streptomyces sp. R39</name>
    <dbReference type="NCBI Taxonomy" id="3238631"/>
    <lineage>
        <taxon>Bacteria</taxon>
        <taxon>Bacillati</taxon>
        <taxon>Actinomycetota</taxon>
        <taxon>Actinomycetes</taxon>
        <taxon>Kitasatosporales</taxon>
        <taxon>Streptomycetaceae</taxon>
        <taxon>Streptomyces</taxon>
    </lineage>
</organism>
<evidence type="ECO:0000256" key="1">
    <source>
        <dbReference type="SAM" id="MobiDB-lite"/>
    </source>
</evidence>
<keyword evidence="2" id="KW-0812">Transmembrane</keyword>
<keyword evidence="2" id="KW-0472">Membrane</keyword>
<sequence>MARRHSSPEDFELLGMDSDPAPGDPDIIVRIAQRYQGIGDDAERALNIVKQDGAISEGTGDAMDALRAKVGDDLPDKLTKTKTSYHDAAQAYSEYVPRLEEAQGVFDQAVDRARAAAPQANQTARQLGADATDEERAQARSTQDSIDAGQAEMGAARSLAEQARTLRESAQRRLVQVLDQAAEEAIPERNVFQKIADFFKEFPFVQVLVAAFVAITAVFFPVVGALLGGLLFVFNQVVASQTGGIKAGDFVTGLLGIIPGGALLKFGGRLAEAISPALAATVKNLPLIKKATGSIGDIGQSLTSSKVVGGFLGNPVGKFIGDALVDAGKKFAVDAGIEAAAKAANHDQLTAAGVLGGAAAGAVAGAVFKGAVGAIGRGRAVPSVEEGQSGRFGNTTEPALGDSLGKQAADQLGSFFEEGASVGTKIGVGVAQGGDPREVAAGEIANGASKLAVGALGKAGLGRGVDGITDKIPFKGSPRPDTAPATPTPDITPPPSPTAPRPATPPPPSPVDSRPGSPVVPASSPVDSRPGSPVVPASSPVDSRPGSPVVPASSPVDSRPGSPVVPASSPVDSRPGSPVVPASSPVDSRPASPVVPPPSPAEPRPVSPVPVNPVDVPLPPSPTVPDGGSAVRPVVPPADGEAG</sequence>
<dbReference type="PANTHER" id="PTHR24216">
    <property type="entry name" value="PAXILLIN-RELATED"/>
    <property type="match status" value="1"/>
</dbReference>
<feature type="region of interest" description="Disordered" evidence="1">
    <location>
        <begin position="460"/>
        <end position="643"/>
    </location>
</feature>
<keyword evidence="2" id="KW-1133">Transmembrane helix</keyword>
<reference evidence="3" key="1">
    <citation type="submission" date="2024-07" db="EMBL/GenBank/DDBJ databases">
        <authorList>
            <person name="Yu S.T."/>
        </authorList>
    </citation>
    <scope>NUCLEOTIDE SEQUENCE</scope>
    <source>
        <strain evidence="3">R39</strain>
    </source>
</reference>
<dbReference type="PANTHER" id="PTHR24216:SF65">
    <property type="entry name" value="PAXILLIN-LIKE PROTEIN 1"/>
    <property type="match status" value="1"/>
</dbReference>
<dbReference type="EMBL" id="CP163441">
    <property type="protein sequence ID" value="XDQ43912.1"/>
    <property type="molecule type" value="Genomic_DNA"/>
</dbReference>
<feature type="transmembrane region" description="Helical" evidence="2">
    <location>
        <begin position="207"/>
        <end position="234"/>
    </location>
</feature>
<proteinExistence type="predicted"/>
<feature type="compositionally biased region" description="Pro residues" evidence="1">
    <location>
        <begin position="486"/>
        <end position="510"/>
    </location>
</feature>
<feature type="region of interest" description="Disordered" evidence="1">
    <location>
        <begin position="118"/>
        <end position="147"/>
    </location>
</feature>
<evidence type="ECO:0000313" key="3">
    <source>
        <dbReference type="EMBL" id="XDQ43912.1"/>
    </source>
</evidence>
<accession>A0AB39QNK0</accession>
<evidence type="ECO:0000256" key="2">
    <source>
        <dbReference type="SAM" id="Phobius"/>
    </source>
</evidence>
<feature type="region of interest" description="Disordered" evidence="1">
    <location>
        <begin position="1"/>
        <end position="24"/>
    </location>
</feature>
<feature type="compositionally biased region" description="Low complexity" evidence="1">
    <location>
        <begin position="511"/>
        <end position="592"/>
    </location>
</feature>
<feature type="compositionally biased region" description="Pro residues" evidence="1">
    <location>
        <begin position="593"/>
        <end position="623"/>
    </location>
</feature>
<protein>
    <submittedName>
        <fullName evidence="3">T7SS-secreted protein</fullName>
    </submittedName>
</protein>
<gene>
    <name evidence="3" type="ORF">AB5J52_17460</name>
</gene>
<name>A0AB39QNK0_9ACTN</name>